<gene>
    <name evidence="2" type="ORF">BWQ96_00369</name>
</gene>
<reference evidence="2 3" key="1">
    <citation type="journal article" date="2018" name="Mol. Biol. Evol.">
        <title>Analysis of the draft genome of the red seaweed Gracilariopsis chorda provides insights into genome size evolution in Rhodophyta.</title>
        <authorList>
            <person name="Lee J."/>
            <person name="Yang E.C."/>
            <person name="Graf L."/>
            <person name="Yang J.H."/>
            <person name="Qiu H."/>
            <person name="Zel Zion U."/>
            <person name="Chan C.X."/>
            <person name="Stephens T.G."/>
            <person name="Weber A.P.M."/>
            <person name="Boo G.H."/>
            <person name="Boo S.M."/>
            <person name="Kim K.M."/>
            <person name="Shin Y."/>
            <person name="Jung M."/>
            <person name="Lee S.J."/>
            <person name="Yim H.S."/>
            <person name="Lee J.H."/>
            <person name="Bhattacharya D."/>
            <person name="Yoon H.S."/>
        </authorList>
    </citation>
    <scope>NUCLEOTIDE SEQUENCE [LARGE SCALE GENOMIC DNA]</scope>
    <source>
        <strain evidence="2 3">SKKU-2015</strain>
        <tissue evidence="2">Whole body</tissue>
    </source>
</reference>
<evidence type="ECO:0000313" key="3">
    <source>
        <dbReference type="Proteomes" id="UP000247409"/>
    </source>
</evidence>
<comment type="caution">
    <text evidence="2">The sequence shown here is derived from an EMBL/GenBank/DDBJ whole genome shotgun (WGS) entry which is preliminary data.</text>
</comment>
<dbReference type="OrthoDB" id="10335459at2759"/>
<protein>
    <submittedName>
        <fullName evidence="2">Uncharacterized protein</fullName>
    </submittedName>
</protein>
<dbReference type="AlphaFoldDB" id="A0A2V3J6U1"/>
<keyword evidence="1" id="KW-0732">Signal</keyword>
<organism evidence="2 3">
    <name type="scientific">Gracilariopsis chorda</name>
    <dbReference type="NCBI Taxonomy" id="448386"/>
    <lineage>
        <taxon>Eukaryota</taxon>
        <taxon>Rhodophyta</taxon>
        <taxon>Florideophyceae</taxon>
        <taxon>Rhodymeniophycidae</taxon>
        <taxon>Gracilariales</taxon>
        <taxon>Gracilariaceae</taxon>
        <taxon>Gracilariopsis</taxon>
    </lineage>
</organism>
<evidence type="ECO:0000313" key="2">
    <source>
        <dbReference type="EMBL" id="PXF49717.1"/>
    </source>
</evidence>
<dbReference type="Proteomes" id="UP000247409">
    <property type="component" value="Unassembled WGS sequence"/>
</dbReference>
<dbReference type="EMBL" id="NBIV01000002">
    <property type="protein sequence ID" value="PXF49717.1"/>
    <property type="molecule type" value="Genomic_DNA"/>
</dbReference>
<keyword evidence="3" id="KW-1185">Reference proteome</keyword>
<feature type="chain" id="PRO_5015918541" evidence="1">
    <location>
        <begin position="19"/>
        <end position="221"/>
    </location>
</feature>
<evidence type="ECO:0000256" key="1">
    <source>
        <dbReference type="SAM" id="SignalP"/>
    </source>
</evidence>
<proteinExistence type="predicted"/>
<name>A0A2V3J6U1_9FLOR</name>
<feature type="signal peptide" evidence="1">
    <location>
        <begin position="1"/>
        <end position="18"/>
    </location>
</feature>
<accession>A0A2V3J6U1</accession>
<sequence length="221" mass="24311">MRCYFVFFLLASVVPILAQHASNDVCPNRCNTDRTLSDRECDHPVTRSLCAVEECEDNGYSCSMPGNSFMISNNQLSLLEFVIEYTWSPEQRDLDTSTRFLDGNVGFSCSSANDYLDFGGDNTSKGGTEVAVIDVEKARQDGKWEDSTAIISNAGWFASDNQGGAQMKVYLRRKSDGGLAEEASVSDRINPGTQRTCSPHNVATVKIIRGSLHTRVTLEKA</sequence>